<dbReference type="Proteomes" id="UP000821837">
    <property type="component" value="Chromosome 3"/>
</dbReference>
<evidence type="ECO:0000256" key="1">
    <source>
        <dbReference type="SAM" id="MobiDB-lite"/>
    </source>
</evidence>
<comment type="caution">
    <text evidence="2">The sequence shown here is derived from an EMBL/GenBank/DDBJ whole genome shotgun (WGS) entry which is preliminary data.</text>
</comment>
<feature type="compositionally biased region" description="Basic and acidic residues" evidence="1">
    <location>
        <begin position="241"/>
        <end position="251"/>
    </location>
</feature>
<evidence type="ECO:0000313" key="3">
    <source>
        <dbReference type="Proteomes" id="UP000821837"/>
    </source>
</evidence>
<evidence type="ECO:0000313" key="2">
    <source>
        <dbReference type="EMBL" id="KAH7963041.1"/>
    </source>
</evidence>
<protein>
    <submittedName>
        <fullName evidence="2">Uncharacterized protein</fullName>
    </submittedName>
</protein>
<dbReference type="PANTHER" id="PTHR10974">
    <property type="entry name" value="FI08016P-RELATED"/>
    <property type="match status" value="1"/>
</dbReference>
<dbReference type="GO" id="GO:0005615">
    <property type="term" value="C:extracellular space"/>
    <property type="evidence" value="ECO:0007669"/>
    <property type="project" value="TreeGrafter"/>
</dbReference>
<gene>
    <name evidence="2" type="ORF">HPB52_019342</name>
</gene>
<feature type="region of interest" description="Disordered" evidence="1">
    <location>
        <begin position="235"/>
        <end position="256"/>
    </location>
</feature>
<dbReference type="AlphaFoldDB" id="A0A9D4Q4R8"/>
<organism evidence="2 3">
    <name type="scientific">Rhipicephalus sanguineus</name>
    <name type="common">Brown dog tick</name>
    <name type="synonym">Ixodes sanguineus</name>
    <dbReference type="NCBI Taxonomy" id="34632"/>
    <lineage>
        <taxon>Eukaryota</taxon>
        <taxon>Metazoa</taxon>
        <taxon>Ecdysozoa</taxon>
        <taxon>Arthropoda</taxon>
        <taxon>Chelicerata</taxon>
        <taxon>Arachnida</taxon>
        <taxon>Acari</taxon>
        <taxon>Parasitiformes</taxon>
        <taxon>Ixodida</taxon>
        <taxon>Ixodoidea</taxon>
        <taxon>Ixodidae</taxon>
        <taxon>Rhipicephalinae</taxon>
        <taxon>Rhipicephalus</taxon>
        <taxon>Rhipicephalus</taxon>
    </lineage>
</organism>
<dbReference type="Pfam" id="PF02995">
    <property type="entry name" value="DUF229"/>
    <property type="match status" value="1"/>
</dbReference>
<dbReference type="PANTHER" id="PTHR10974:SF1">
    <property type="entry name" value="FI08016P-RELATED"/>
    <property type="match status" value="1"/>
</dbReference>
<sequence>MSTHSHQVCVGREPPVRFALDRVFLDSARLDNTYGIRSFRELSCFYAPLDTLASDRRPRLFENTWRKITTRIRLDAEYIKLRCLHNVTPIYEGLHLVARRRNRSADVETAAEPGKRHSVLVISVGASSRSDFERNFRYTANFLRHSPDTRELRGYSAVGAGSFPSAVALLGGMTGGEAWSRSSGSYYDDLPLLWNEYKKRRHWTLYVEETPSEGAFVDPVDRGFFRKPTDHYPSAMASRMSEPDETARSPEADVGISNEQPSVCSGYRLRSKALLDYASELIKAGNVQPFFAFINLKDSSRNGTKAHVLDKPMKTFLSNLERSNVSFETTLVLLSDVGKSHWDTRITGDGSGMPFCFIKLAPLLVKRSQTASTACLTEQTLRRYPSAASSLAINEHRLTTPYDVHATLEALAMLPGELSLKFTRRGRSLLAPIPANRTCIDASVPKEYCACAGTSHTNFPQVSPETLSLARRALEYVNNATSSLSRLKNQCATFVLWRVEHVDAPGIDMRSGPKLIE</sequence>
<dbReference type="EMBL" id="JABSTV010001249">
    <property type="protein sequence ID" value="KAH7963041.1"/>
    <property type="molecule type" value="Genomic_DNA"/>
</dbReference>
<accession>A0A9D4Q4R8</accession>
<name>A0A9D4Q4R8_RHISA</name>
<keyword evidence="3" id="KW-1185">Reference proteome</keyword>
<proteinExistence type="predicted"/>
<dbReference type="VEuPathDB" id="VectorBase:RSAN_034316"/>
<dbReference type="InterPro" id="IPR004245">
    <property type="entry name" value="DUF229"/>
</dbReference>
<reference evidence="2" key="2">
    <citation type="submission" date="2021-09" db="EMBL/GenBank/DDBJ databases">
        <authorList>
            <person name="Jia N."/>
            <person name="Wang J."/>
            <person name="Shi W."/>
            <person name="Du L."/>
            <person name="Sun Y."/>
            <person name="Zhan W."/>
            <person name="Jiang J."/>
            <person name="Wang Q."/>
            <person name="Zhang B."/>
            <person name="Ji P."/>
            <person name="Sakyi L.B."/>
            <person name="Cui X."/>
            <person name="Yuan T."/>
            <person name="Jiang B."/>
            <person name="Yang W."/>
            <person name="Lam T.T.-Y."/>
            <person name="Chang Q."/>
            <person name="Ding S."/>
            <person name="Wang X."/>
            <person name="Zhu J."/>
            <person name="Ruan X."/>
            <person name="Zhao L."/>
            <person name="Wei J."/>
            <person name="Que T."/>
            <person name="Du C."/>
            <person name="Cheng J."/>
            <person name="Dai P."/>
            <person name="Han X."/>
            <person name="Huang E."/>
            <person name="Gao Y."/>
            <person name="Liu J."/>
            <person name="Shao H."/>
            <person name="Ye R."/>
            <person name="Li L."/>
            <person name="Wei W."/>
            <person name="Wang X."/>
            <person name="Wang C."/>
            <person name="Huo Q."/>
            <person name="Li W."/>
            <person name="Guo W."/>
            <person name="Chen H."/>
            <person name="Chen S."/>
            <person name="Zhou L."/>
            <person name="Zhou L."/>
            <person name="Ni X."/>
            <person name="Tian J."/>
            <person name="Zhou Y."/>
            <person name="Sheng Y."/>
            <person name="Liu T."/>
            <person name="Pan Y."/>
            <person name="Xia L."/>
            <person name="Li J."/>
            <person name="Zhao F."/>
            <person name="Cao W."/>
        </authorList>
    </citation>
    <scope>NUCLEOTIDE SEQUENCE</scope>
    <source>
        <strain evidence="2">Rsan-2018</strain>
        <tissue evidence="2">Larvae</tissue>
    </source>
</reference>
<reference evidence="2" key="1">
    <citation type="journal article" date="2020" name="Cell">
        <title>Large-Scale Comparative Analyses of Tick Genomes Elucidate Their Genetic Diversity and Vector Capacities.</title>
        <authorList>
            <consortium name="Tick Genome and Microbiome Consortium (TIGMIC)"/>
            <person name="Jia N."/>
            <person name="Wang J."/>
            <person name="Shi W."/>
            <person name="Du L."/>
            <person name="Sun Y."/>
            <person name="Zhan W."/>
            <person name="Jiang J.F."/>
            <person name="Wang Q."/>
            <person name="Zhang B."/>
            <person name="Ji P."/>
            <person name="Bell-Sakyi L."/>
            <person name="Cui X.M."/>
            <person name="Yuan T.T."/>
            <person name="Jiang B.G."/>
            <person name="Yang W.F."/>
            <person name="Lam T.T."/>
            <person name="Chang Q.C."/>
            <person name="Ding S.J."/>
            <person name="Wang X.J."/>
            <person name="Zhu J.G."/>
            <person name="Ruan X.D."/>
            <person name="Zhao L."/>
            <person name="Wei J.T."/>
            <person name="Ye R.Z."/>
            <person name="Que T.C."/>
            <person name="Du C.H."/>
            <person name="Zhou Y.H."/>
            <person name="Cheng J.X."/>
            <person name="Dai P.F."/>
            <person name="Guo W.B."/>
            <person name="Han X.H."/>
            <person name="Huang E.J."/>
            <person name="Li L.F."/>
            <person name="Wei W."/>
            <person name="Gao Y.C."/>
            <person name="Liu J.Z."/>
            <person name="Shao H.Z."/>
            <person name="Wang X."/>
            <person name="Wang C.C."/>
            <person name="Yang T.C."/>
            <person name="Huo Q.B."/>
            <person name="Li W."/>
            <person name="Chen H.Y."/>
            <person name="Chen S.E."/>
            <person name="Zhou L.G."/>
            <person name="Ni X.B."/>
            <person name="Tian J.H."/>
            <person name="Sheng Y."/>
            <person name="Liu T."/>
            <person name="Pan Y.S."/>
            <person name="Xia L.Y."/>
            <person name="Li J."/>
            <person name="Zhao F."/>
            <person name="Cao W.C."/>
        </authorList>
    </citation>
    <scope>NUCLEOTIDE SEQUENCE</scope>
    <source>
        <strain evidence="2">Rsan-2018</strain>
    </source>
</reference>